<feature type="binding site" evidence="18">
    <location>
        <begin position="129"/>
        <end position="135"/>
    </location>
    <ligand>
        <name>(6S)-NADPHX</name>
        <dbReference type="ChEBI" id="CHEBI:64076"/>
    </ligand>
</feature>
<dbReference type="GO" id="GO:0046496">
    <property type="term" value="P:nicotinamide nucleotide metabolic process"/>
    <property type="evidence" value="ECO:0007669"/>
    <property type="project" value="UniProtKB-UniRule"/>
</dbReference>
<evidence type="ECO:0000259" key="21">
    <source>
        <dbReference type="PROSITE" id="PS51385"/>
    </source>
</evidence>
<dbReference type="PANTHER" id="PTHR12592">
    <property type="entry name" value="ATP-DEPENDENT (S)-NAD(P)H-HYDRATE DEHYDRATASE FAMILY MEMBER"/>
    <property type="match status" value="1"/>
</dbReference>
<dbReference type="SUPFAM" id="SSF64153">
    <property type="entry name" value="YjeF N-terminal domain-like"/>
    <property type="match status" value="1"/>
</dbReference>
<dbReference type="GO" id="GO:0052855">
    <property type="term" value="F:ADP-dependent NAD(P)H-hydrate dehydratase activity"/>
    <property type="evidence" value="ECO:0007669"/>
    <property type="project" value="UniProtKB-UniRule"/>
</dbReference>
<dbReference type="HAMAP" id="MF_01965">
    <property type="entry name" value="NADHX_dehydratase"/>
    <property type="match status" value="1"/>
</dbReference>
<comment type="similarity">
    <text evidence="3 19">In the N-terminal section; belongs to the NnrE/AIBP family.</text>
</comment>
<keyword evidence="5 18" id="KW-0479">Metal-binding</keyword>
<dbReference type="RefSeq" id="WP_131852498.1">
    <property type="nucleotide sequence ID" value="NZ_SKFH01000022.1"/>
</dbReference>
<feature type="binding site" evidence="18">
    <location>
        <begin position="57"/>
        <end position="61"/>
    </location>
    <ligand>
        <name>(6S)-NADPHX</name>
        <dbReference type="ChEBI" id="CHEBI:64076"/>
    </ligand>
</feature>
<comment type="similarity">
    <text evidence="17">Belongs to the NnrD/CARKD family.</text>
</comment>
<keyword evidence="23" id="KW-1185">Reference proteome</keyword>
<feature type="binding site" evidence="17">
    <location>
        <position position="375"/>
    </location>
    <ligand>
        <name>(6S)-NADPHX</name>
        <dbReference type="ChEBI" id="CHEBI:64076"/>
    </ligand>
</feature>
<dbReference type="InterPro" id="IPR030677">
    <property type="entry name" value="Nnr"/>
</dbReference>
<comment type="function">
    <text evidence="14 19">Bifunctional enzyme that catalyzes the epimerization of the S- and R-forms of NAD(P)HX and the dehydration of the S-form of NAD(P)HX at the expense of ADP, which is converted to AMP. This allows the repair of both epimers of NAD(P)HX, a damaged form of NAD(P)H that is a result of enzymatic or heat-dependent hydration.</text>
</comment>
<feature type="binding site" evidence="18">
    <location>
        <position position="58"/>
    </location>
    <ligand>
        <name>K(+)</name>
        <dbReference type="ChEBI" id="CHEBI:29103"/>
    </ligand>
</feature>
<evidence type="ECO:0000256" key="17">
    <source>
        <dbReference type="HAMAP-Rule" id="MF_01965"/>
    </source>
</evidence>
<comment type="cofactor">
    <cofactor evidence="17">
        <name>Mg(2+)</name>
        <dbReference type="ChEBI" id="CHEBI:18420"/>
    </cofactor>
</comment>
<dbReference type="EMBL" id="SKFH01000022">
    <property type="protein sequence ID" value="TCZ69306.1"/>
    <property type="molecule type" value="Genomic_DNA"/>
</dbReference>
<dbReference type="InterPro" id="IPR004443">
    <property type="entry name" value="YjeF_N_dom"/>
</dbReference>
<feature type="domain" description="YjeF N-terminal" evidence="21">
    <location>
        <begin position="9"/>
        <end position="215"/>
    </location>
</feature>
<evidence type="ECO:0000256" key="2">
    <source>
        <dbReference type="ARBA" id="ARBA00000909"/>
    </source>
</evidence>
<keyword evidence="12 17" id="KW-0456">Lyase</keyword>
<evidence type="ECO:0000256" key="7">
    <source>
        <dbReference type="ARBA" id="ARBA00022840"/>
    </source>
</evidence>
<comment type="catalytic activity">
    <reaction evidence="1 18 19">
        <text>(6R)-NADHX = (6S)-NADHX</text>
        <dbReference type="Rhea" id="RHEA:32215"/>
        <dbReference type="ChEBI" id="CHEBI:64074"/>
        <dbReference type="ChEBI" id="CHEBI:64075"/>
        <dbReference type="EC" id="5.1.99.6"/>
    </reaction>
</comment>
<keyword evidence="6 17" id="KW-0547">Nucleotide-binding</keyword>
<feature type="binding site" evidence="17">
    <location>
        <begin position="410"/>
        <end position="414"/>
    </location>
    <ligand>
        <name>AMP</name>
        <dbReference type="ChEBI" id="CHEBI:456215"/>
    </ligand>
</feature>
<dbReference type="InterPro" id="IPR017953">
    <property type="entry name" value="Carbohydrate_kinase_pred_CS"/>
</dbReference>
<comment type="similarity">
    <text evidence="18">Belongs to the NnrE/AIBP family.</text>
</comment>
<sequence length="505" mass="52923">MKIFSAAQTRDWDAYSIAQTSIRSIDLMERAAEACTRWLLARYGADTPFHLFCGKGNNGGDGLAIARLLHARGRRVAVSVLENGKDGSFDFEENRRRLAQAGVPLQAVGPGLAWPLLSAETVVVDALFGTGLKGPLQGAAADVVRFLNGHGRAIISIDLPSGLDADASSAGGPVIRAAHTLTFGAPKTGQLLQESGAFVGLLHVLDIGLSPAFAAQTPADYEFVDEALARSRFRPRQPFAHKGTYGHALLLAGGYGKMGAAVMAALACLRGGAGLLTCHSPRCGYPVLQTTVPEAMFLPDDSEEQLTTLPADLDRYTAIGIGPGIGTSTETTGMLKACLESARRPLVLDADALNILARNPGLLPLLPEGSILTPHPKEFDRLFGAHASDFDRVTTARAQAAALQCIILLKGHHTFIATPAGPGYFNSTGNAGMAKGGSGDVLTGLLTALLAQGYAPTDAALLAVWLHGKAGDIAVEKQSYESLLPTDLVAQLGAAFRCLYPVPFP</sequence>
<dbReference type="AlphaFoldDB" id="A0A4R4DX52"/>
<dbReference type="Proteomes" id="UP000295164">
    <property type="component" value="Unassembled WGS sequence"/>
</dbReference>
<dbReference type="EC" id="5.1.99.6" evidence="19"/>
<keyword evidence="8 17" id="KW-0521">NADP</keyword>
<dbReference type="HAMAP" id="MF_01966">
    <property type="entry name" value="NADHX_epimerase"/>
    <property type="match status" value="1"/>
</dbReference>
<dbReference type="PROSITE" id="PS01050">
    <property type="entry name" value="YJEF_C_2"/>
    <property type="match status" value="1"/>
</dbReference>
<comment type="catalytic activity">
    <reaction evidence="15 17 19">
        <text>(6S)-NADHX + ADP = AMP + phosphate + NADH + H(+)</text>
        <dbReference type="Rhea" id="RHEA:32223"/>
        <dbReference type="ChEBI" id="CHEBI:15378"/>
        <dbReference type="ChEBI" id="CHEBI:43474"/>
        <dbReference type="ChEBI" id="CHEBI:57945"/>
        <dbReference type="ChEBI" id="CHEBI:64074"/>
        <dbReference type="ChEBI" id="CHEBI:456215"/>
        <dbReference type="ChEBI" id="CHEBI:456216"/>
        <dbReference type="EC" id="4.2.1.136"/>
    </reaction>
</comment>
<dbReference type="Pfam" id="PF01256">
    <property type="entry name" value="Carb_kinase"/>
    <property type="match status" value="1"/>
</dbReference>
<evidence type="ECO:0000256" key="10">
    <source>
        <dbReference type="ARBA" id="ARBA00023027"/>
    </source>
</evidence>
<comment type="subunit">
    <text evidence="17">Homotetramer.</text>
</comment>
<name>A0A4R4DX52_9BACT</name>
<dbReference type="PIRSF" id="PIRSF017184">
    <property type="entry name" value="Nnr"/>
    <property type="match status" value="1"/>
</dbReference>
<comment type="catalytic activity">
    <reaction evidence="2 18 19">
        <text>(6R)-NADPHX = (6S)-NADPHX</text>
        <dbReference type="Rhea" id="RHEA:32227"/>
        <dbReference type="ChEBI" id="CHEBI:64076"/>
        <dbReference type="ChEBI" id="CHEBI:64077"/>
        <dbReference type="EC" id="5.1.99.6"/>
    </reaction>
</comment>
<comment type="function">
    <text evidence="18">Catalyzes the epimerization of the S- and R-forms of NAD(P)HX, a damaged form of NAD(P)H that is a result of enzymatic or heat-dependent hydration. This is a prerequisite for the S-specific NAD(P)H-hydrate dehydratase to allow the repair of both epimers of NAD(P)HX.</text>
</comment>
<evidence type="ECO:0000313" key="23">
    <source>
        <dbReference type="Proteomes" id="UP000295164"/>
    </source>
</evidence>
<organism evidence="22 23">
    <name type="scientific">Flaviaesturariibacter aridisoli</name>
    <dbReference type="NCBI Taxonomy" id="2545761"/>
    <lineage>
        <taxon>Bacteria</taxon>
        <taxon>Pseudomonadati</taxon>
        <taxon>Bacteroidota</taxon>
        <taxon>Chitinophagia</taxon>
        <taxon>Chitinophagales</taxon>
        <taxon>Chitinophagaceae</taxon>
        <taxon>Flaviaestuariibacter</taxon>
    </lineage>
</organism>
<keyword evidence="9 18" id="KW-0630">Potassium</keyword>
<evidence type="ECO:0000256" key="8">
    <source>
        <dbReference type="ARBA" id="ARBA00022857"/>
    </source>
</evidence>
<keyword evidence="10 17" id="KW-0520">NAD</keyword>
<dbReference type="PROSITE" id="PS51383">
    <property type="entry name" value="YJEF_C_3"/>
    <property type="match status" value="1"/>
</dbReference>
<dbReference type="NCBIfam" id="TIGR00196">
    <property type="entry name" value="yjeF_cterm"/>
    <property type="match status" value="1"/>
</dbReference>
<evidence type="ECO:0000256" key="16">
    <source>
        <dbReference type="ARBA" id="ARBA00049209"/>
    </source>
</evidence>
<comment type="cofactor">
    <cofactor evidence="18 19">
        <name>K(+)</name>
        <dbReference type="ChEBI" id="CHEBI:29103"/>
    </cofactor>
    <text evidence="18 19">Binds 1 potassium ion per subunit.</text>
</comment>
<comment type="catalytic activity">
    <reaction evidence="16 17 19">
        <text>(6S)-NADPHX + ADP = AMP + phosphate + NADPH + H(+)</text>
        <dbReference type="Rhea" id="RHEA:32235"/>
        <dbReference type="ChEBI" id="CHEBI:15378"/>
        <dbReference type="ChEBI" id="CHEBI:43474"/>
        <dbReference type="ChEBI" id="CHEBI:57783"/>
        <dbReference type="ChEBI" id="CHEBI:64076"/>
        <dbReference type="ChEBI" id="CHEBI:456215"/>
        <dbReference type="ChEBI" id="CHEBI:456216"/>
        <dbReference type="EC" id="4.2.1.136"/>
    </reaction>
</comment>
<feature type="binding site" evidence="18">
    <location>
        <position position="161"/>
    </location>
    <ligand>
        <name>K(+)</name>
        <dbReference type="ChEBI" id="CHEBI:29103"/>
    </ligand>
</feature>
<dbReference type="InterPro" id="IPR029056">
    <property type="entry name" value="Ribokinase-like"/>
</dbReference>
<dbReference type="Pfam" id="PF03853">
    <property type="entry name" value="YjeF_N"/>
    <property type="match status" value="1"/>
</dbReference>
<dbReference type="PANTHER" id="PTHR12592:SF0">
    <property type="entry name" value="ATP-DEPENDENT (S)-NAD(P)H-HYDRATE DEHYDRATASE"/>
    <property type="match status" value="1"/>
</dbReference>
<dbReference type="NCBIfam" id="TIGR00197">
    <property type="entry name" value="yjeF_nterm"/>
    <property type="match status" value="1"/>
</dbReference>
<evidence type="ECO:0000256" key="1">
    <source>
        <dbReference type="ARBA" id="ARBA00000013"/>
    </source>
</evidence>
<comment type="similarity">
    <text evidence="4 19">In the C-terminal section; belongs to the NnrD/CARKD family.</text>
</comment>
<feature type="binding site" evidence="17">
    <location>
        <position position="439"/>
    </location>
    <ligand>
        <name>AMP</name>
        <dbReference type="ChEBI" id="CHEBI:456215"/>
    </ligand>
</feature>
<evidence type="ECO:0000256" key="15">
    <source>
        <dbReference type="ARBA" id="ARBA00048238"/>
    </source>
</evidence>
<evidence type="ECO:0000256" key="19">
    <source>
        <dbReference type="PIRNR" id="PIRNR017184"/>
    </source>
</evidence>
<gene>
    <name evidence="17" type="primary">nnrD</name>
    <name evidence="18" type="synonym">nnrE</name>
    <name evidence="22" type="ORF">E0486_12380</name>
</gene>
<accession>A0A4R4DX52</accession>
<dbReference type="CDD" id="cd01171">
    <property type="entry name" value="YXKO-related"/>
    <property type="match status" value="1"/>
</dbReference>
<feature type="domain" description="YjeF C-terminal" evidence="20">
    <location>
        <begin position="225"/>
        <end position="499"/>
    </location>
</feature>
<comment type="function">
    <text evidence="17">Catalyzes the dehydration of the S-form of NAD(P)HX at the expense of ADP, which is converted to AMP. Together with NAD(P)HX epimerase, which catalyzes the epimerization of the S- and R-forms, the enzyme allows the repair of both epimers of NAD(P)HX, a damaged form of NAD(P)H that is a result of enzymatic or heat-dependent hydration.</text>
</comment>
<evidence type="ECO:0000256" key="5">
    <source>
        <dbReference type="ARBA" id="ARBA00022723"/>
    </source>
</evidence>
<evidence type="ECO:0000256" key="11">
    <source>
        <dbReference type="ARBA" id="ARBA00023235"/>
    </source>
</evidence>
<feature type="binding site" evidence="18">
    <location>
        <position position="158"/>
    </location>
    <ligand>
        <name>(6S)-NADPHX</name>
        <dbReference type="ChEBI" id="CHEBI:64076"/>
    </ligand>
</feature>
<dbReference type="GO" id="GO:0046872">
    <property type="term" value="F:metal ion binding"/>
    <property type="evidence" value="ECO:0007669"/>
    <property type="project" value="UniProtKB-UniRule"/>
</dbReference>
<evidence type="ECO:0000256" key="6">
    <source>
        <dbReference type="ARBA" id="ARBA00022741"/>
    </source>
</evidence>
<keyword evidence="11 18" id="KW-0413">Isomerase</keyword>
<keyword evidence="13" id="KW-0511">Multifunctional enzyme</keyword>
<protein>
    <recommendedName>
        <fullName evidence="19">Bifunctional NAD(P)H-hydrate repair enzyme</fullName>
    </recommendedName>
    <alternativeName>
        <fullName evidence="19">Nicotinamide nucleotide repair protein</fullName>
    </alternativeName>
    <domain>
        <recommendedName>
            <fullName evidence="19">ADP-dependent (S)-NAD(P)H-hydrate dehydratase</fullName>
            <ecNumber evidence="19">4.2.1.136</ecNumber>
        </recommendedName>
        <alternativeName>
            <fullName evidence="19">ADP-dependent NAD(P)HX dehydratase</fullName>
        </alternativeName>
    </domain>
    <domain>
        <recommendedName>
            <fullName evidence="19">NAD(P)H-hydrate epimerase</fullName>
            <ecNumber evidence="19">5.1.99.6</ecNumber>
        </recommendedName>
    </domain>
</protein>
<comment type="caution">
    <text evidence="18">Lacks conserved residue(s) required for the propagation of feature annotation.</text>
</comment>
<dbReference type="SUPFAM" id="SSF53613">
    <property type="entry name" value="Ribokinase-like"/>
    <property type="match status" value="1"/>
</dbReference>
<evidence type="ECO:0000256" key="14">
    <source>
        <dbReference type="ARBA" id="ARBA00025153"/>
    </source>
</evidence>
<dbReference type="GO" id="GO:0110051">
    <property type="term" value="P:metabolite repair"/>
    <property type="evidence" value="ECO:0007669"/>
    <property type="project" value="TreeGrafter"/>
</dbReference>
<dbReference type="InterPro" id="IPR036652">
    <property type="entry name" value="YjeF_N_dom_sf"/>
</dbReference>
<keyword evidence="7 17" id="KW-0067">ATP-binding</keyword>
<evidence type="ECO:0000256" key="9">
    <source>
        <dbReference type="ARBA" id="ARBA00022958"/>
    </source>
</evidence>
<evidence type="ECO:0000256" key="4">
    <source>
        <dbReference type="ARBA" id="ARBA00009524"/>
    </source>
</evidence>
<evidence type="ECO:0000256" key="12">
    <source>
        <dbReference type="ARBA" id="ARBA00023239"/>
    </source>
</evidence>
<proteinExistence type="inferred from homology"/>
<dbReference type="GO" id="GO:0052856">
    <property type="term" value="F:NAD(P)HX epimerase activity"/>
    <property type="evidence" value="ECO:0007669"/>
    <property type="project" value="UniProtKB-UniRule"/>
</dbReference>
<reference evidence="22 23" key="1">
    <citation type="submission" date="2019-03" db="EMBL/GenBank/DDBJ databases">
        <authorList>
            <person name="Kim M.K.M."/>
        </authorList>
    </citation>
    <scope>NUCLEOTIDE SEQUENCE [LARGE SCALE GENOMIC DNA]</scope>
    <source>
        <strain evidence="22 23">17J68-15</strain>
    </source>
</reference>
<dbReference type="Gene3D" id="3.40.50.10260">
    <property type="entry name" value="YjeF N-terminal domain"/>
    <property type="match status" value="1"/>
</dbReference>
<dbReference type="Gene3D" id="3.40.1190.20">
    <property type="match status" value="1"/>
</dbReference>
<feature type="binding site" evidence="17">
    <location>
        <position position="440"/>
    </location>
    <ligand>
        <name>(6S)-NADPHX</name>
        <dbReference type="ChEBI" id="CHEBI:64076"/>
    </ligand>
</feature>
<evidence type="ECO:0000313" key="22">
    <source>
        <dbReference type="EMBL" id="TCZ69306.1"/>
    </source>
</evidence>
<evidence type="ECO:0000259" key="20">
    <source>
        <dbReference type="PROSITE" id="PS51383"/>
    </source>
</evidence>
<feature type="binding site" evidence="17">
    <location>
        <position position="260"/>
    </location>
    <ligand>
        <name>(6S)-NADPHX</name>
        <dbReference type="ChEBI" id="CHEBI:64076"/>
    </ligand>
</feature>
<dbReference type="OrthoDB" id="9806925at2"/>
<dbReference type="InterPro" id="IPR000631">
    <property type="entry name" value="CARKD"/>
</dbReference>
<feature type="binding site" evidence="17">
    <location>
        <position position="324"/>
    </location>
    <ligand>
        <name>(6S)-NADPHX</name>
        <dbReference type="ChEBI" id="CHEBI:64076"/>
    </ligand>
</feature>
<dbReference type="EC" id="4.2.1.136" evidence="19"/>
<evidence type="ECO:0000256" key="3">
    <source>
        <dbReference type="ARBA" id="ARBA00006001"/>
    </source>
</evidence>
<dbReference type="GO" id="GO:0005524">
    <property type="term" value="F:ATP binding"/>
    <property type="evidence" value="ECO:0007669"/>
    <property type="project" value="UniProtKB-UniRule"/>
</dbReference>
<evidence type="ECO:0000256" key="13">
    <source>
        <dbReference type="ARBA" id="ARBA00023268"/>
    </source>
</evidence>
<feature type="binding site" evidence="18">
    <location>
        <position position="125"/>
    </location>
    <ligand>
        <name>K(+)</name>
        <dbReference type="ChEBI" id="CHEBI:29103"/>
    </ligand>
</feature>
<comment type="caution">
    <text evidence="22">The sequence shown here is derived from an EMBL/GenBank/DDBJ whole genome shotgun (WGS) entry which is preliminary data.</text>
</comment>
<evidence type="ECO:0000256" key="18">
    <source>
        <dbReference type="HAMAP-Rule" id="MF_01966"/>
    </source>
</evidence>
<dbReference type="PROSITE" id="PS51385">
    <property type="entry name" value="YJEF_N"/>
    <property type="match status" value="1"/>
</dbReference>